<gene>
    <name evidence="1" type="ORF">DAETH_40830</name>
</gene>
<accession>A0ABM8AJW9</accession>
<reference evidence="1" key="1">
    <citation type="submission" date="2022-07" db="EMBL/GenBank/DDBJ databases">
        <title>Complete Genome Sequence of the Radioresistant Bacterium Deinococcus aetherius ST0316, Isolated from the Air Dust collected in Lower Stratosphere above Japan.</title>
        <authorList>
            <person name="Satoh K."/>
            <person name="Hagiwara K."/>
            <person name="Katsumata K."/>
            <person name="Kubo A."/>
            <person name="Yokobori S."/>
            <person name="Yamagishi A."/>
            <person name="Oono Y."/>
            <person name="Narumi I."/>
        </authorList>
    </citation>
    <scope>NUCLEOTIDE SEQUENCE</scope>
    <source>
        <strain evidence="1">ST0316</strain>
        <plasmid evidence="1">pDAETH-2</plasmid>
    </source>
</reference>
<dbReference type="EMBL" id="AP026562">
    <property type="protein sequence ID" value="BDP44114.1"/>
    <property type="molecule type" value="Genomic_DNA"/>
</dbReference>
<evidence type="ECO:0000313" key="1">
    <source>
        <dbReference type="EMBL" id="BDP44114.1"/>
    </source>
</evidence>
<geneLocation type="plasmid" evidence="1 2">
    <name>pDAETH-2</name>
</geneLocation>
<name>A0ABM8AJW9_9DEIO</name>
<organism evidence="1 2">
    <name type="scientific">Deinococcus aetherius</name>
    <dbReference type="NCBI Taxonomy" id="200252"/>
    <lineage>
        <taxon>Bacteria</taxon>
        <taxon>Thermotogati</taxon>
        <taxon>Deinococcota</taxon>
        <taxon>Deinococci</taxon>
        <taxon>Deinococcales</taxon>
        <taxon>Deinococcaceae</taxon>
        <taxon>Deinococcus</taxon>
    </lineage>
</organism>
<dbReference type="RefSeq" id="WP_264778472.1">
    <property type="nucleotide sequence ID" value="NZ_AP026562.1"/>
</dbReference>
<sequence length="78" mass="8700">MEAQADTTERTRELIAQALTAVARRPTPERVRAVQRLRDDFLQVRGAAQSGKLAPTQAEPRMQRLGERAEELLSEVSA</sequence>
<proteinExistence type="predicted"/>
<dbReference type="Proteomes" id="UP001064971">
    <property type="component" value="Plasmid pDAETH-2"/>
</dbReference>
<keyword evidence="2" id="KW-1185">Reference proteome</keyword>
<evidence type="ECO:0000313" key="2">
    <source>
        <dbReference type="Proteomes" id="UP001064971"/>
    </source>
</evidence>
<keyword evidence="1" id="KW-0614">Plasmid</keyword>
<protein>
    <submittedName>
        <fullName evidence="1">Uncharacterized protein</fullName>
    </submittedName>
</protein>